<name>A0A1I3JGW9_9BACL</name>
<evidence type="ECO:0000313" key="1">
    <source>
        <dbReference type="EMBL" id="SFI59501.1"/>
    </source>
</evidence>
<sequence>MKNLSKCFPVLPELHLKVGKNDFFYWIEEGTRKEVKFMLYCLKSTLDTLAIKAMVDI</sequence>
<reference evidence="1 2" key="1">
    <citation type="submission" date="2016-10" db="EMBL/GenBank/DDBJ databases">
        <authorList>
            <person name="de Groot N.N."/>
        </authorList>
    </citation>
    <scope>NUCLEOTIDE SEQUENCE [LARGE SCALE GENOMIC DNA]</scope>
    <source>
        <strain evidence="1 2">DSM 44778</strain>
    </source>
</reference>
<dbReference type="Proteomes" id="UP000199545">
    <property type="component" value="Unassembled WGS sequence"/>
</dbReference>
<dbReference type="AlphaFoldDB" id="A0A1I3JGW9"/>
<gene>
    <name evidence="1" type="ORF">SAMN05421852_10173</name>
</gene>
<keyword evidence="2" id="KW-1185">Reference proteome</keyword>
<dbReference type="EMBL" id="FORR01000001">
    <property type="protein sequence ID" value="SFI59501.1"/>
    <property type="molecule type" value="Genomic_DNA"/>
</dbReference>
<accession>A0A1I3JGW9</accession>
<proteinExistence type="predicted"/>
<protein>
    <submittedName>
        <fullName evidence="1">Uncharacterized protein</fullName>
    </submittedName>
</protein>
<dbReference type="STRING" id="46223.SAMN05421852_10173"/>
<evidence type="ECO:0000313" key="2">
    <source>
        <dbReference type="Proteomes" id="UP000199545"/>
    </source>
</evidence>
<organism evidence="1 2">
    <name type="scientific">Thermoflavimicrobium dichotomicum</name>
    <dbReference type="NCBI Taxonomy" id="46223"/>
    <lineage>
        <taxon>Bacteria</taxon>
        <taxon>Bacillati</taxon>
        <taxon>Bacillota</taxon>
        <taxon>Bacilli</taxon>
        <taxon>Bacillales</taxon>
        <taxon>Thermoactinomycetaceae</taxon>
        <taxon>Thermoflavimicrobium</taxon>
    </lineage>
</organism>